<feature type="signal peptide" evidence="1">
    <location>
        <begin position="1"/>
        <end position="21"/>
    </location>
</feature>
<name>A0A516GUC3_9FLAO</name>
<dbReference type="PROSITE" id="PS51549">
    <property type="entry name" value="DM13"/>
    <property type="match status" value="1"/>
</dbReference>
<gene>
    <name evidence="3" type="ORF">FNB79_14380</name>
</gene>
<dbReference type="AlphaFoldDB" id="A0A516GUC3"/>
<keyword evidence="4" id="KW-1185">Reference proteome</keyword>
<evidence type="ECO:0000256" key="1">
    <source>
        <dbReference type="SAM" id="SignalP"/>
    </source>
</evidence>
<dbReference type="EMBL" id="CP041637">
    <property type="protein sequence ID" value="QDO95108.1"/>
    <property type="molecule type" value="Genomic_DNA"/>
</dbReference>
<evidence type="ECO:0000313" key="3">
    <source>
        <dbReference type="EMBL" id="QDO95108.1"/>
    </source>
</evidence>
<accession>A0A516GUC3</accession>
<reference evidence="3 4" key="1">
    <citation type="submission" date="2019-07" db="EMBL/GenBank/DDBJ databases">
        <title>Genome sequencing for Formosa sp. PS13.</title>
        <authorList>
            <person name="Park S.-J."/>
        </authorList>
    </citation>
    <scope>NUCLEOTIDE SEQUENCE [LARGE SCALE GENOMIC DNA]</scope>
    <source>
        <strain evidence="3 4">PS13</strain>
    </source>
</reference>
<dbReference type="Pfam" id="PF10517">
    <property type="entry name" value="DM13"/>
    <property type="match status" value="1"/>
</dbReference>
<dbReference type="OrthoDB" id="155521at2"/>
<evidence type="ECO:0000259" key="2">
    <source>
        <dbReference type="PROSITE" id="PS51549"/>
    </source>
</evidence>
<feature type="domain" description="DM13" evidence="2">
    <location>
        <begin position="34"/>
        <end position="132"/>
    </location>
</feature>
<sequence length="132" mass="14630">MKFRFIILLLLSSCSSNDDSADIVEEDTVLENEDNFTGIFIDVTHPTSGTATVNAEKTTLELTNFKSDDGPLLELYLTTGLDVSNYVSLGVLKGLDGNYSYTLPTDIDLETYNHVIVWCVEFSVNFGYAILK</sequence>
<protein>
    <submittedName>
        <fullName evidence="3">DM13 domain-containing protein</fullName>
    </submittedName>
</protein>
<dbReference type="InterPro" id="IPR019545">
    <property type="entry name" value="DM13_domain"/>
</dbReference>
<proteinExistence type="predicted"/>
<dbReference type="KEGG" id="fop:FNB79_14380"/>
<dbReference type="Proteomes" id="UP000319209">
    <property type="component" value="Chromosome"/>
</dbReference>
<keyword evidence="1" id="KW-0732">Signal</keyword>
<evidence type="ECO:0000313" key="4">
    <source>
        <dbReference type="Proteomes" id="UP000319209"/>
    </source>
</evidence>
<organism evidence="3 4">
    <name type="scientific">Formosa sediminum</name>
    <dbReference type="NCBI Taxonomy" id="2594004"/>
    <lineage>
        <taxon>Bacteria</taxon>
        <taxon>Pseudomonadati</taxon>
        <taxon>Bacteroidota</taxon>
        <taxon>Flavobacteriia</taxon>
        <taxon>Flavobacteriales</taxon>
        <taxon>Flavobacteriaceae</taxon>
        <taxon>Formosa</taxon>
    </lineage>
</organism>
<dbReference type="RefSeq" id="WP_143382016.1">
    <property type="nucleotide sequence ID" value="NZ_CP041637.1"/>
</dbReference>
<feature type="chain" id="PRO_5022010796" evidence="1">
    <location>
        <begin position="22"/>
        <end position="132"/>
    </location>
</feature>